<gene>
    <name evidence="1" type="ORF">JR316_0005222</name>
</gene>
<organism evidence="1 2">
    <name type="scientific">Psilocybe cubensis</name>
    <name type="common">Psychedelic mushroom</name>
    <name type="synonym">Stropharia cubensis</name>
    <dbReference type="NCBI Taxonomy" id="181762"/>
    <lineage>
        <taxon>Eukaryota</taxon>
        <taxon>Fungi</taxon>
        <taxon>Dikarya</taxon>
        <taxon>Basidiomycota</taxon>
        <taxon>Agaricomycotina</taxon>
        <taxon>Agaricomycetes</taxon>
        <taxon>Agaricomycetidae</taxon>
        <taxon>Agaricales</taxon>
        <taxon>Agaricineae</taxon>
        <taxon>Strophariaceae</taxon>
        <taxon>Psilocybe</taxon>
    </lineage>
</organism>
<evidence type="ECO:0000313" key="1">
    <source>
        <dbReference type="EMBL" id="KAH9483121.1"/>
    </source>
</evidence>
<reference evidence="1" key="1">
    <citation type="submission" date="2021-10" db="EMBL/GenBank/DDBJ databases">
        <title>Psilocybe cubensis genome.</title>
        <authorList>
            <person name="Mckernan K.J."/>
            <person name="Crawford S."/>
            <person name="Trippe A."/>
            <person name="Kane L.T."/>
            <person name="Mclaughlin S."/>
        </authorList>
    </citation>
    <scope>NUCLEOTIDE SEQUENCE</scope>
    <source>
        <strain evidence="1">MGC-MH-2018</strain>
    </source>
</reference>
<name>A0ACB8H5J0_PSICU</name>
<proteinExistence type="predicted"/>
<sequence length="206" mass="23042">MTVICDRISICGTTPFWIQNHARADFFALPSLFLLTPPIPYTSLDGFATLLHILAIHSLFVWPMAEQQHSQRRHPASLLPLGEHNPHLLALVQRRVSMDMIEYVARQASKVIRIDGESEPEDSNVPMDSQPLPTPPQTPVKVKPSVQVPLKDIPGEKPQPDPVPLLSLESFILHLVRCSNVQVATLLTTLVYLERLRTKLPTMAKG</sequence>
<protein>
    <submittedName>
        <fullName evidence="1">Uncharacterized protein</fullName>
    </submittedName>
</protein>
<comment type="caution">
    <text evidence="1">The sequence shown here is derived from an EMBL/GenBank/DDBJ whole genome shotgun (WGS) entry which is preliminary data.</text>
</comment>
<dbReference type="EMBL" id="JAFIQS020000004">
    <property type="protein sequence ID" value="KAH9483121.1"/>
    <property type="molecule type" value="Genomic_DNA"/>
</dbReference>
<keyword evidence="2" id="KW-1185">Reference proteome</keyword>
<dbReference type="Proteomes" id="UP000664032">
    <property type="component" value="Unassembled WGS sequence"/>
</dbReference>
<accession>A0ACB8H5J0</accession>
<evidence type="ECO:0000313" key="2">
    <source>
        <dbReference type="Proteomes" id="UP000664032"/>
    </source>
</evidence>